<keyword evidence="1" id="KW-1133">Transmembrane helix</keyword>
<organism evidence="3 4">
    <name type="scientific">Colwellia maritima</name>
    <dbReference type="NCBI Taxonomy" id="2912588"/>
    <lineage>
        <taxon>Bacteria</taxon>
        <taxon>Pseudomonadati</taxon>
        <taxon>Pseudomonadota</taxon>
        <taxon>Gammaproteobacteria</taxon>
        <taxon>Alteromonadales</taxon>
        <taxon>Colwelliaceae</taxon>
        <taxon>Colwellia</taxon>
    </lineage>
</organism>
<dbReference type="InterPro" id="IPR013424">
    <property type="entry name" value="Ice-binding_C"/>
</dbReference>
<evidence type="ECO:0000256" key="1">
    <source>
        <dbReference type="SAM" id="Phobius"/>
    </source>
</evidence>
<gene>
    <name evidence="3" type="ORF">L3081_04175</name>
</gene>
<protein>
    <submittedName>
        <fullName evidence="3">PEP-CTERM sorting domain-containing protein</fullName>
    </submittedName>
</protein>
<sequence length="36" mass="3827">MLGALAFGKATAVPLPRTLMLFLTGILGLVVRRKNS</sequence>
<comment type="caution">
    <text evidence="3">The sequence shown here is derived from an EMBL/GenBank/DDBJ whole genome shotgun (WGS) entry which is preliminary data.</text>
</comment>
<proteinExistence type="predicted"/>
<evidence type="ECO:0000313" key="3">
    <source>
        <dbReference type="EMBL" id="MCI2282748.1"/>
    </source>
</evidence>
<keyword evidence="1" id="KW-0812">Transmembrane</keyword>
<evidence type="ECO:0000313" key="4">
    <source>
        <dbReference type="Proteomes" id="UP001139646"/>
    </source>
</evidence>
<feature type="transmembrane region" description="Helical" evidence="1">
    <location>
        <begin position="12"/>
        <end position="31"/>
    </location>
</feature>
<keyword evidence="1" id="KW-0472">Membrane</keyword>
<feature type="domain" description="Ice-binding protein C-terminal" evidence="2">
    <location>
        <begin position="12"/>
        <end position="34"/>
    </location>
</feature>
<dbReference type="NCBIfam" id="TIGR02595">
    <property type="entry name" value="PEP_CTERM"/>
    <property type="match status" value="1"/>
</dbReference>
<name>A0ABS9WXN4_9GAMM</name>
<evidence type="ECO:0000259" key="2">
    <source>
        <dbReference type="Pfam" id="PF07589"/>
    </source>
</evidence>
<dbReference type="RefSeq" id="WP_242283703.1">
    <property type="nucleotide sequence ID" value="NZ_JAKKSL010000001.1"/>
</dbReference>
<dbReference type="Proteomes" id="UP001139646">
    <property type="component" value="Unassembled WGS sequence"/>
</dbReference>
<reference evidence="3" key="1">
    <citation type="submission" date="2022-01" db="EMBL/GenBank/DDBJ databases">
        <title>Colwellia maritima, isolated from seawater.</title>
        <authorList>
            <person name="Kristyanto S."/>
            <person name="Jung J."/>
            <person name="Jeon C.O."/>
        </authorList>
    </citation>
    <scope>NUCLEOTIDE SEQUENCE</scope>
    <source>
        <strain evidence="3">MSW7</strain>
    </source>
</reference>
<keyword evidence="4" id="KW-1185">Reference proteome</keyword>
<accession>A0ABS9WXN4</accession>
<dbReference type="EMBL" id="JAKKSL010000001">
    <property type="protein sequence ID" value="MCI2282748.1"/>
    <property type="molecule type" value="Genomic_DNA"/>
</dbReference>
<dbReference type="Pfam" id="PF07589">
    <property type="entry name" value="PEP-CTERM"/>
    <property type="match status" value="1"/>
</dbReference>